<comment type="caution">
    <text evidence="1">The sequence shown here is derived from an EMBL/GenBank/DDBJ whole genome shotgun (WGS) entry which is preliminary data.</text>
</comment>
<dbReference type="RefSeq" id="WP_133091818.1">
    <property type="nucleotide sequence ID" value="NZ_JACWCW010000022.1"/>
</dbReference>
<dbReference type="PANTHER" id="PTHR15364">
    <property type="entry name" value="2'-DEOXYNUCLEOSIDE 5'-PHOSPHATE N-HYDROLASE 1"/>
    <property type="match status" value="1"/>
</dbReference>
<proteinExistence type="predicted"/>
<evidence type="ECO:0000313" key="1">
    <source>
        <dbReference type="EMBL" id="MEN3227281.1"/>
    </source>
</evidence>
<protein>
    <submittedName>
        <fullName evidence="1">Nucleoside 2-deoxyribosyltransferase</fullName>
    </submittedName>
</protein>
<dbReference type="InterPro" id="IPR051239">
    <property type="entry name" value="2'-dNMP_N-hydrolase"/>
</dbReference>
<evidence type="ECO:0000313" key="2">
    <source>
        <dbReference type="Proteomes" id="UP001404845"/>
    </source>
</evidence>
<dbReference type="SUPFAM" id="SSF52309">
    <property type="entry name" value="N-(deoxy)ribosyltransferase-like"/>
    <property type="match status" value="1"/>
</dbReference>
<dbReference type="PANTHER" id="PTHR15364:SF0">
    <property type="entry name" value="2'-DEOXYNUCLEOSIDE 5'-PHOSPHATE N-HYDROLASE 1"/>
    <property type="match status" value="1"/>
</dbReference>
<dbReference type="Gene3D" id="3.40.50.450">
    <property type="match status" value="1"/>
</dbReference>
<name>A0ABU9Z7D5_9HYPH</name>
<dbReference type="InterPro" id="IPR007710">
    <property type="entry name" value="Nucleoside_deoxyribTrfase"/>
</dbReference>
<reference evidence="1 2" key="1">
    <citation type="journal article" date="2023" name="PLoS ONE">
        <title>Complete genome assembly of Hawai'i environmental nontuberculous mycobacteria reveals unexpected co-isolation with methylobacteria.</title>
        <authorList>
            <person name="Hendrix J."/>
            <person name="Epperson L.E."/>
            <person name="Tong E.I."/>
            <person name="Chan Y.L."/>
            <person name="Hasan N.A."/>
            <person name="Dawrs S.N."/>
            <person name="Norton G.J."/>
            <person name="Virdi R."/>
            <person name="Crooks J.L."/>
            <person name="Chan E.D."/>
            <person name="Honda J.R."/>
            <person name="Strong M."/>
        </authorList>
    </citation>
    <scope>NUCLEOTIDE SEQUENCE [LARGE SCALE GENOMIC DNA]</scope>
    <source>
        <strain evidence="1 2">NJH_HI01</strain>
    </source>
</reference>
<dbReference type="EMBL" id="JAQYXL010000001">
    <property type="protein sequence ID" value="MEN3227281.1"/>
    <property type="molecule type" value="Genomic_DNA"/>
</dbReference>
<organism evidence="1 2">
    <name type="scientific">Methylorubrum rhodesianum</name>
    <dbReference type="NCBI Taxonomy" id="29427"/>
    <lineage>
        <taxon>Bacteria</taxon>
        <taxon>Pseudomonadati</taxon>
        <taxon>Pseudomonadota</taxon>
        <taxon>Alphaproteobacteria</taxon>
        <taxon>Hyphomicrobiales</taxon>
        <taxon>Methylobacteriaceae</taxon>
        <taxon>Methylorubrum</taxon>
    </lineage>
</organism>
<gene>
    <name evidence="1" type="ORF">PUR21_06415</name>
</gene>
<keyword evidence="2" id="KW-1185">Reference proteome</keyword>
<accession>A0ABU9Z7D5</accession>
<dbReference type="Proteomes" id="UP001404845">
    <property type="component" value="Unassembled WGS sequence"/>
</dbReference>
<sequence length="196" mass="21721">MTRERIYLAGPDVFLPDAIEIGNNKKALCQHYGFVGLFPFDNEVGPSLSGEPLDHLIYRENIAMIRQADLAIINLTPFRGPSADVGSVFELGFAHGLGKPVFGYTNVTSDLVERVAEHCPGLRMDADGLWRDEDGMSVENFGNADNLMIDACLSGAGRPLIRVPVARSERYRDLRGFEECLRLADRELRGPLRRAS</sequence>
<dbReference type="Pfam" id="PF05014">
    <property type="entry name" value="Nuc_deoxyrib_tr"/>
    <property type="match status" value="1"/>
</dbReference>